<dbReference type="SMART" id="SM00252">
    <property type="entry name" value="SH2"/>
    <property type="match status" value="1"/>
</dbReference>
<comment type="caution">
    <text evidence="4">The sequence shown here is derived from an EMBL/GenBank/DDBJ whole genome shotgun (WGS) entry which is preliminary data.</text>
</comment>
<proteinExistence type="predicted"/>
<gene>
    <name evidence="4" type="ORF">PXEA_LOCUS14932</name>
</gene>
<name>A0A3S5FDW3_9PLAT</name>
<dbReference type="OrthoDB" id="5914531at2759"/>
<dbReference type="PANTHER" id="PTHR15127:SF32">
    <property type="entry name" value="HEAVYWEIGHT, ISOFORM A"/>
    <property type="match status" value="1"/>
</dbReference>
<dbReference type="InterPro" id="IPR051846">
    <property type="entry name" value="SH2_domain_adapters"/>
</dbReference>
<dbReference type="PANTHER" id="PTHR15127">
    <property type="entry name" value="HEAVYWEIGHT, ISOFORM A"/>
    <property type="match status" value="1"/>
</dbReference>
<feature type="domain" description="SH2" evidence="3">
    <location>
        <begin position="11"/>
        <end position="86"/>
    </location>
</feature>
<accession>A0A3S5FDW3</accession>
<organism evidence="4 5">
    <name type="scientific">Protopolystoma xenopodis</name>
    <dbReference type="NCBI Taxonomy" id="117903"/>
    <lineage>
        <taxon>Eukaryota</taxon>
        <taxon>Metazoa</taxon>
        <taxon>Spiralia</taxon>
        <taxon>Lophotrochozoa</taxon>
        <taxon>Platyhelminthes</taxon>
        <taxon>Monogenea</taxon>
        <taxon>Polyopisthocotylea</taxon>
        <taxon>Polystomatidea</taxon>
        <taxon>Polystomatidae</taxon>
        <taxon>Protopolystoma</taxon>
    </lineage>
</organism>
<dbReference type="EMBL" id="CAAALY010051582">
    <property type="protein sequence ID" value="VEL21492.1"/>
    <property type="molecule type" value="Genomic_DNA"/>
</dbReference>
<evidence type="ECO:0000313" key="4">
    <source>
        <dbReference type="EMBL" id="VEL21492.1"/>
    </source>
</evidence>
<evidence type="ECO:0000256" key="2">
    <source>
        <dbReference type="PROSITE-ProRule" id="PRU00191"/>
    </source>
</evidence>
<dbReference type="InterPro" id="IPR036860">
    <property type="entry name" value="SH2_dom_sf"/>
</dbReference>
<dbReference type="AlphaFoldDB" id="A0A3S5FDW3"/>
<evidence type="ECO:0000256" key="1">
    <source>
        <dbReference type="ARBA" id="ARBA00022999"/>
    </source>
</evidence>
<dbReference type="GO" id="GO:0001784">
    <property type="term" value="F:phosphotyrosine residue binding"/>
    <property type="evidence" value="ECO:0007669"/>
    <property type="project" value="TreeGrafter"/>
</dbReference>
<evidence type="ECO:0000313" key="5">
    <source>
        <dbReference type="Proteomes" id="UP000784294"/>
    </source>
</evidence>
<reference evidence="4" key="1">
    <citation type="submission" date="2018-11" db="EMBL/GenBank/DDBJ databases">
        <authorList>
            <consortium name="Pathogen Informatics"/>
        </authorList>
    </citation>
    <scope>NUCLEOTIDE SEQUENCE</scope>
</reference>
<dbReference type="Proteomes" id="UP000784294">
    <property type="component" value="Unassembled WGS sequence"/>
</dbReference>
<dbReference type="InterPro" id="IPR000980">
    <property type="entry name" value="SH2"/>
</dbReference>
<dbReference type="Pfam" id="PF00017">
    <property type="entry name" value="SH2"/>
    <property type="match status" value="1"/>
</dbReference>
<dbReference type="Gene3D" id="3.30.505.10">
    <property type="entry name" value="SH2 domain"/>
    <property type="match status" value="1"/>
</dbReference>
<keyword evidence="5" id="KW-1185">Reference proteome</keyword>
<evidence type="ECO:0000259" key="3">
    <source>
        <dbReference type="PROSITE" id="PS50001"/>
    </source>
</evidence>
<keyword evidence="1 2" id="KW-0727">SH2 domain</keyword>
<protein>
    <recommendedName>
        <fullName evidence="3">SH2 domain-containing protein</fullName>
    </recommendedName>
</protein>
<dbReference type="PROSITE" id="PS50001">
    <property type="entry name" value="SH2"/>
    <property type="match status" value="1"/>
</dbReference>
<dbReference type="PRINTS" id="PR00401">
    <property type="entry name" value="SH2DOMAIN"/>
</dbReference>
<sequence length="110" mass="12781">MECLPLEEQRWFHPDLTRYAAEGLLRNECEGSFLIRRSETIRTDYSLSIKHSGFLHMKISRNPKGQYILGEYSQPYSSIPQMIYHYARTLVPVRGADTVTLCNSVLRQSL</sequence>
<dbReference type="SUPFAM" id="SSF55550">
    <property type="entry name" value="SH2 domain"/>
    <property type="match status" value="1"/>
</dbReference>